<accession>A0AAU7DKX4</accession>
<gene>
    <name evidence="1" type="ORF">P8935_24585</name>
</gene>
<dbReference type="InterPro" id="IPR021284">
    <property type="entry name" value="DUF2750"/>
</dbReference>
<organism evidence="1">
    <name type="scientific">Telmatobacter sp. DSM 110680</name>
    <dbReference type="NCBI Taxonomy" id="3036704"/>
    <lineage>
        <taxon>Bacteria</taxon>
        <taxon>Pseudomonadati</taxon>
        <taxon>Acidobacteriota</taxon>
        <taxon>Terriglobia</taxon>
        <taxon>Terriglobales</taxon>
        <taxon>Acidobacteriaceae</taxon>
        <taxon>Telmatobacter</taxon>
    </lineage>
</organism>
<reference evidence="1" key="1">
    <citation type="submission" date="2023-03" db="EMBL/GenBank/DDBJ databases">
        <title>Edaphobacter sp.</title>
        <authorList>
            <person name="Huber K.J."/>
            <person name="Papendorf J."/>
            <person name="Pilke C."/>
            <person name="Bunk B."/>
            <person name="Sproeer C."/>
            <person name="Pester M."/>
        </authorList>
    </citation>
    <scope>NUCLEOTIDE SEQUENCE</scope>
    <source>
        <strain evidence="1">DSM 110680</strain>
    </source>
</reference>
<proteinExistence type="predicted"/>
<dbReference type="EMBL" id="CP121196">
    <property type="protein sequence ID" value="XBH17728.1"/>
    <property type="molecule type" value="Genomic_DNA"/>
</dbReference>
<dbReference type="Pfam" id="PF11042">
    <property type="entry name" value="DUF2750"/>
    <property type="match status" value="1"/>
</dbReference>
<dbReference type="RefSeq" id="WP_348262953.1">
    <property type="nucleotide sequence ID" value="NZ_CP121196.1"/>
</dbReference>
<sequence>MNYSPSEDEFRTALNLDAADRYEHFIRKVAAWGEAWTLRGRGGFVSAEDQDGATLLPIWPHESYAQRCAVRDWADAKAEKIPLSELLDTWVPRMEKERMKFAVFPLRDGPCAQVDPADVAEDLRARRAKMAD</sequence>
<name>A0AAU7DKX4_9BACT</name>
<evidence type="ECO:0000313" key="1">
    <source>
        <dbReference type="EMBL" id="XBH17728.1"/>
    </source>
</evidence>
<protein>
    <submittedName>
        <fullName evidence="1">DUF2750 domain-containing protein</fullName>
    </submittedName>
</protein>
<dbReference type="AlphaFoldDB" id="A0AAU7DKX4"/>